<evidence type="ECO:0000256" key="1">
    <source>
        <dbReference type="SAM" id="SignalP"/>
    </source>
</evidence>
<name>A0A9P9A2H0_9PEZI</name>
<dbReference type="GeneID" id="70130093"/>
<comment type="caution">
    <text evidence="2">The sequence shown here is derived from an EMBL/GenBank/DDBJ whole genome shotgun (WGS) entry which is preliminary data.</text>
</comment>
<feature type="signal peptide" evidence="1">
    <location>
        <begin position="1"/>
        <end position="22"/>
    </location>
</feature>
<feature type="chain" id="PRO_5040500527" evidence="1">
    <location>
        <begin position="23"/>
        <end position="61"/>
    </location>
</feature>
<gene>
    <name evidence="2" type="ORF">BKA67DRAFT_543607</name>
</gene>
<keyword evidence="3" id="KW-1185">Reference proteome</keyword>
<evidence type="ECO:0000313" key="2">
    <source>
        <dbReference type="EMBL" id="KAH6659118.1"/>
    </source>
</evidence>
<sequence length="61" mass="7138">MRLVIFLCPTLFLIRYMCLVQRYFKFDATKSNSNNYLPALLCNTACPKHASDSPTLIRYLF</sequence>
<dbReference type="RefSeq" id="XP_045963249.1">
    <property type="nucleotide sequence ID" value="XM_046101201.1"/>
</dbReference>
<protein>
    <submittedName>
        <fullName evidence="2">Uncharacterized protein</fullName>
    </submittedName>
</protein>
<organism evidence="2 3">
    <name type="scientific">Truncatella angustata</name>
    <dbReference type="NCBI Taxonomy" id="152316"/>
    <lineage>
        <taxon>Eukaryota</taxon>
        <taxon>Fungi</taxon>
        <taxon>Dikarya</taxon>
        <taxon>Ascomycota</taxon>
        <taxon>Pezizomycotina</taxon>
        <taxon>Sordariomycetes</taxon>
        <taxon>Xylariomycetidae</taxon>
        <taxon>Amphisphaeriales</taxon>
        <taxon>Sporocadaceae</taxon>
        <taxon>Truncatella</taxon>
    </lineage>
</organism>
<proteinExistence type="predicted"/>
<evidence type="ECO:0000313" key="3">
    <source>
        <dbReference type="Proteomes" id="UP000758603"/>
    </source>
</evidence>
<dbReference type="AlphaFoldDB" id="A0A9P9A2H0"/>
<dbReference type="EMBL" id="JAGPXC010000001">
    <property type="protein sequence ID" value="KAH6659118.1"/>
    <property type="molecule type" value="Genomic_DNA"/>
</dbReference>
<keyword evidence="1" id="KW-0732">Signal</keyword>
<accession>A0A9P9A2H0</accession>
<dbReference type="Proteomes" id="UP000758603">
    <property type="component" value="Unassembled WGS sequence"/>
</dbReference>
<reference evidence="2" key="1">
    <citation type="journal article" date="2021" name="Nat. Commun.">
        <title>Genetic determinants of endophytism in the Arabidopsis root mycobiome.</title>
        <authorList>
            <person name="Mesny F."/>
            <person name="Miyauchi S."/>
            <person name="Thiergart T."/>
            <person name="Pickel B."/>
            <person name="Atanasova L."/>
            <person name="Karlsson M."/>
            <person name="Huettel B."/>
            <person name="Barry K.W."/>
            <person name="Haridas S."/>
            <person name="Chen C."/>
            <person name="Bauer D."/>
            <person name="Andreopoulos W."/>
            <person name="Pangilinan J."/>
            <person name="LaButti K."/>
            <person name="Riley R."/>
            <person name="Lipzen A."/>
            <person name="Clum A."/>
            <person name="Drula E."/>
            <person name="Henrissat B."/>
            <person name="Kohler A."/>
            <person name="Grigoriev I.V."/>
            <person name="Martin F.M."/>
            <person name="Hacquard S."/>
        </authorList>
    </citation>
    <scope>NUCLEOTIDE SEQUENCE</scope>
    <source>
        <strain evidence="2">MPI-SDFR-AT-0073</strain>
    </source>
</reference>